<protein>
    <submittedName>
        <fullName evidence="1">Uncharacterized protein</fullName>
    </submittedName>
</protein>
<dbReference type="EMBL" id="BAAAOA010000012">
    <property type="protein sequence ID" value="GAA1753563.1"/>
    <property type="molecule type" value="Genomic_DNA"/>
</dbReference>
<dbReference type="Proteomes" id="UP001501204">
    <property type="component" value="Unassembled WGS sequence"/>
</dbReference>
<organism evidence="1 2">
    <name type="scientific">Kocuria aegyptia</name>
    <dbReference type="NCBI Taxonomy" id="330943"/>
    <lineage>
        <taxon>Bacteria</taxon>
        <taxon>Bacillati</taxon>
        <taxon>Actinomycetota</taxon>
        <taxon>Actinomycetes</taxon>
        <taxon>Micrococcales</taxon>
        <taxon>Micrococcaceae</taxon>
        <taxon>Kocuria</taxon>
    </lineage>
</organism>
<comment type="caution">
    <text evidence="1">The sequence shown here is derived from an EMBL/GenBank/DDBJ whole genome shotgun (WGS) entry which is preliminary data.</text>
</comment>
<dbReference type="RefSeq" id="WP_344120489.1">
    <property type="nucleotide sequence ID" value="NZ_BAAAOA010000012.1"/>
</dbReference>
<sequence length="86" mass="9277">MNNEKVTGHSGVPVSEGADLLAEVVELTERIHVLSLERGIAVRMRNRALVGSHRAGASIRELVELTGLHSEDIAEVVSMPPDVTPR</sequence>
<accession>A0ABN2KDF4</accession>
<proteinExistence type="predicted"/>
<evidence type="ECO:0000313" key="2">
    <source>
        <dbReference type="Proteomes" id="UP001501204"/>
    </source>
</evidence>
<name>A0ABN2KDF4_9MICC</name>
<gene>
    <name evidence="1" type="ORF">GCM10009767_10780</name>
</gene>
<evidence type="ECO:0000313" key="1">
    <source>
        <dbReference type="EMBL" id="GAA1753563.1"/>
    </source>
</evidence>
<keyword evidence="2" id="KW-1185">Reference proteome</keyword>
<reference evidence="1 2" key="1">
    <citation type="journal article" date="2019" name="Int. J. Syst. Evol. Microbiol.">
        <title>The Global Catalogue of Microorganisms (GCM) 10K type strain sequencing project: providing services to taxonomists for standard genome sequencing and annotation.</title>
        <authorList>
            <consortium name="The Broad Institute Genomics Platform"/>
            <consortium name="The Broad Institute Genome Sequencing Center for Infectious Disease"/>
            <person name="Wu L."/>
            <person name="Ma J."/>
        </authorList>
    </citation>
    <scope>NUCLEOTIDE SEQUENCE [LARGE SCALE GENOMIC DNA]</scope>
    <source>
        <strain evidence="1 2">JCM 14735</strain>
    </source>
</reference>